<accession>A0A8J7MD33</accession>
<organism evidence="2 3">
    <name type="scientific">Persicirhabdus sediminis</name>
    <dbReference type="NCBI Taxonomy" id="454144"/>
    <lineage>
        <taxon>Bacteria</taxon>
        <taxon>Pseudomonadati</taxon>
        <taxon>Verrucomicrobiota</taxon>
        <taxon>Verrucomicrobiia</taxon>
        <taxon>Verrucomicrobiales</taxon>
        <taxon>Verrucomicrobiaceae</taxon>
        <taxon>Persicirhabdus</taxon>
    </lineage>
</organism>
<proteinExistence type="predicted"/>
<dbReference type="AlphaFoldDB" id="A0A8J7MD33"/>
<protein>
    <recommendedName>
        <fullName evidence="4">PEP-CTERM protein-sorting domain-containing protein</fullName>
    </recommendedName>
</protein>
<keyword evidence="3" id="KW-1185">Reference proteome</keyword>
<evidence type="ECO:0000256" key="1">
    <source>
        <dbReference type="SAM" id="SignalP"/>
    </source>
</evidence>
<feature type="signal peptide" evidence="1">
    <location>
        <begin position="1"/>
        <end position="20"/>
    </location>
</feature>
<evidence type="ECO:0000313" key="2">
    <source>
        <dbReference type="EMBL" id="MBK1790310.1"/>
    </source>
</evidence>
<sequence>MKNWLAAPLTLLALVSPLSAVVIRDDVFTNNGGQLDPSVDHVDAGYSQHSSFAQQDVFKACLQWGDGVSANSSSGTWLGNANGSSYILIAGHSSKSANGFVSTGFEYTDWQGQTTTLSSASVTHWRNDVADIAILQIDQPIVILDAVNPIFYDGDQEAGKVVTWIGTGFRGTGLAGQDFDNFGSGRAAGQNIIDGAMTATTFEFDFDSAAHTSLQLEAHQASGDSGAAGWIQVNGQWMIAGLVSESEYPEVYQANNIMVRTSGTLDWITSTYSGAFTAVPEPSSAIYAALAALVFVSQRRRS</sequence>
<dbReference type="InterPro" id="IPR009003">
    <property type="entry name" value="Peptidase_S1_PA"/>
</dbReference>
<dbReference type="InterPro" id="IPR043504">
    <property type="entry name" value="Peptidase_S1_PA_chymotrypsin"/>
</dbReference>
<dbReference type="RefSeq" id="WP_200310344.1">
    <property type="nucleotide sequence ID" value="NZ_JAENIM010000021.1"/>
</dbReference>
<dbReference type="SUPFAM" id="SSF50494">
    <property type="entry name" value="Trypsin-like serine proteases"/>
    <property type="match status" value="1"/>
</dbReference>
<dbReference type="Proteomes" id="UP000624703">
    <property type="component" value="Unassembled WGS sequence"/>
</dbReference>
<keyword evidence="1" id="KW-0732">Signal</keyword>
<reference evidence="2" key="1">
    <citation type="submission" date="2021-01" db="EMBL/GenBank/DDBJ databases">
        <title>Modified the classification status of verrucomicrobia.</title>
        <authorList>
            <person name="Feng X."/>
        </authorList>
    </citation>
    <scope>NUCLEOTIDE SEQUENCE</scope>
    <source>
        <strain evidence="2">_KCTC 22039</strain>
    </source>
</reference>
<comment type="caution">
    <text evidence="2">The sequence shown here is derived from an EMBL/GenBank/DDBJ whole genome shotgun (WGS) entry which is preliminary data.</text>
</comment>
<evidence type="ECO:0008006" key="4">
    <source>
        <dbReference type="Google" id="ProtNLM"/>
    </source>
</evidence>
<dbReference type="EMBL" id="JAENIM010000021">
    <property type="protein sequence ID" value="MBK1790310.1"/>
    <property type="molecule type" value="Genomic_DNA"/>
</dbReference>
<feature type="chain" id="PRO_5035166106" description="PEP-CTERM protein-sorting domain-containing protein" evidence="1">
    <location>
        <begin position="21"/>
        <end position="302"/>
    </location>
</feature>
<name>A0A8J7MD33_9BACT</name>
<dbReference type="Gene3D" id="2.40.10.10">
    <property type="entry name" value="Trypsin-like serine proteases"/>
    <property type="match status" value="1"/>
</dbReference>
<gene>
    <name evidence="2" type="ORF">JIN82_03960</name>
</gene>
<evidence type="ECO:0000313" key="3">
    <source>
        <dbReference type="Proteomes" id="UP000624703"/>
    </source>
</evidence>